<protein>
    <submittedName>
        <fullName evidence="1">Uncharacterized protein</fullName>
    </submittedName>
</protein>
<dbReference type="EMBL" id="VSWD01000001">
    <property type="protein sequence ID" value="KAK3109137.1"/>
    <property type="molecule type" value="Genomic_DNA"/>
</dbReference>
<sequence>MSVLGNRDDSVALKEIPIRILLDVILFHLCRKAKCEIEVGTTVESKQFGTRRFDYRITYKGFAIGCVETKRTDGLSTESIVQALLQLCVLQAEVAEKGYSIQLLPLFSILTNGTQYILIKLEKNAKKDTELFVFENYSGKLRVHEFCRIEDIVNWFTPILILTKKKKKCFNSFVSTFTEKEKDQ</sequence>
<evidence type="ECO:0000313" key="1">
    <source>
        <dbReference type="EMBL" id="KAK3109137.1"/>
    </source>
</evidence>
<organism evidence="1 2">
    <name type="scientific">Pinctada imbricata</name>
    <name type="common">Atlantic pearl-oyster</name>
    <name type="synonym">Pinctada martensii</name>
    <dbReference type="NCBI Taxonomy" id="66713"/>
    <lineage>
        <taxon>Eukaryota</taxon>
        <taxon>Metazoa</taxon>
        <taxon>Spiralia</taxon>
        <taxon>Lophotrochozoa</taxon>
        <taxon>Mollusca</taxon>
        <taxon>Bivalvia</taxon>
        <taxon>Autobranchia</taxon>
        <taxon>Pteriomorphia</taxon>
        <taxon>Pterioida</taxon>
        <taxon>Pterioidea</taxon>
        <taxon>Pteriidae</taxon>
        <taxon>Pinctada</taxon>
    </lineage>
</organism>
<name>A0AA89CC75_PINIB</name>
<reference evidence="1" key="1">
    <citation type="submission" date="2019-08" db="EMBL/GenBank/DDBJ databases">
        <title>The improved chromosome-level genome for the pearl oyster Pinctada fucata martensii using PacBio sequencing and Hi-C.</title>
        <authorList>
            <person name="Zheng Z."/>
        </authorList>
    </citation>
    <scope>NUCLEOTIDE SEQUENCE</scope>
    <source>
        <strain evidence="1">ZZ-2019</strain>
        <tissue evidence="1">Adductor muscle</tissue>
    </source>
</reference>
<evidence type="ECO:0000313" key="2">
    <source>
        <dbReference type="Proteomes" id="UP001186944"/>
    </source>
</evidence>
<gene>
    <name evidence="1" type="ORF">FSP39_023718</name>
</gene>
<accession>A0AA89CC75</accession>
<proteinExistence type="predicted"/>
<dbReference type="Proteomes" id="UP001186944">
    <property type="component" value="Unassembled WGS sequence"/>
</dbReference>
<dbReference type="AlphaFoldDB" id="A0AA89CC75"/>
<keyword evidence="2" id="KW-1185">Reference proteome</keyword>
<comment type="caution">
    <text evidence="1">The sequence shown here is derived from an EMBL/GenBank/DDBJ whole genome shotgun (WGS) entry which is preliminary data.</text>
</comment>